<proteinExistence type="predicted"/>
<sequence length="166" mass="17811">MESDTEVTTSSVTSSTPAISEATTEKREQVDPRIVADLQTCEYCDVKTLLGVLLKRCSLSGQMPPAQNLSGPQMSTGNIPDGSPDSSATVRASEPALHTGSPNLNSESGPSSPPAQDELLQHCLELVLPKCKNTELLSLMEVFRNSGKEHSRYIPMAKLLITHCNS</sequence>
<evidence type="ECO:0000313" key="2">
    <source>
        <dbReference type="EMBL" id="CAE7229419.1"/>
    </source>
</evidence>
<feature type="compositionally biased region" description="Low complexity" evidence="1">
    <location>
        <begin position="1"/>
        <end position="16"/>
    </location>
</feature>
<organism evidence="2 3">
    <name type="scientific">Rhizoctonia solani</name>
    <dbReference type="NCBI Taxonomy" id="456999"/>
    <lineage>
        <taxon>Eukaryota</taxon>
        <taxon>Fungi</taxon>
        <taxon>Dikarya</taxon>
        <taxon>Basidiomycota</taxon>
        <taxon>Agaricomycotina</taxon>
        <taxon>Agaricomycetes</taxon>
        <taxon>Cantharellales</taxon>
        <taxon>Ceratobasidiaceae</taxon>
        <taxon>Rhizoctonia</taxon>
    </lineage>
</organism>
<feature type="region of interest" description="Disordered" evidence="1">
    <location>
        <begin position="61"/>
        <end position="116"/>
    </location>
</feature>
<feature type="region of interest" description="Disordered" evidence="1">
    <location>
        <begin position="1"/>
        <end position="32"/>
    </location>
</feature>
<accession>A0A8H3I056</accession>
<evidence type="ECO:0000256" key="1">
    <source>
        <dbReference type="SAM" id="MobiDB-lite"/>
    </source>
</evidence>
<feature type="compositionally biased region" description="Polar residues" evidence="1">
    <location>
        <begin position="100"/>
        <end position="110"/>
    </location>
</feature>
<feature type="compositionally biased region" description="Polar residues" evidence="1">
    <location>
        <begin position="61"/>
        <end position="90"/>
    </location>
</feature>
<dbReference type="AlphaFoldDB" id="A0A8H3I056"/>
<name>A0A8H3I056_9AGAM</name>
<reference evidence="2" key="1">
    <citation type="submission" date="2021-01" db="EMBL/GenBank/DDBJ databases">
        <authorList>
            <person name="Kaushik A."/>
        </authorList>
    </citation>
    <scope>NUCLEOTIDE SEQUENCE</scope>
    <source>
        <strain evidence="2">AG5</strain>
    </source>
</reference>
<protein>
    <submittedName>
        <fullName evidence="2">Uncharacterized protein</fullName>
    </submittedName>
</protein>
<gene>
    <name evidence="2" type="ORF">RDB_LOCUS182375</name>
</gene>
<evidence type="ECO:0000313" key="3">
    <source>
        <dbReference type="Proteomes" id="UP000663827"/>
    </source>
</evidence>
<comment type="caution">
    <text evidence="2">The sequence shown here is derived from an EMBL/GenBank/DDBJ whole genome shotgun (WGS) entry which is preliminary data.</text>
</comment>
<dbReference type="EMBL" id="CAJNJQ010006485">
    <property type="protein sequence ID" value="CAE7229419.1"/>
    <property type="molecule type" value="Genomic_DNA"/>
</dbReference>
<dbReference type="Proteomes" id="UP000663827">
    <property type="component" value="Unassembled WGS sequence"/>
</dbReference>